<feature type="transmembrane region" description="Helical" evidence="7">
    <location>
        <begin position="288"/>
        <end position="307"/>
    </location>
</feature>
<dbReference type="CDD" id="cd06261">
    <property type="entry name" value="TM_PBP2"/>
    <property type="match status" value="1"/>
</dbReference>
<dbReference type="GO" id="GO:0055085">
    <property type="term" value="P:transmembrane transport"/>
    <property type="evidence" value="ECO:0007669"/>
    <property type="project" value="InterPro"/>
</dbReference>
<evidence type="ECO:0000313" key="9">
    <source>
        <dbReference type="EMBL" id="MDA3731947.1"/>
    </source>
</evidence>
<feature type="transmembrane region" description="Helical" evidence="7">
    <location>
        <begin position="183"/>
        <end position="206"/>
    </location>
</feature>
<dbReference type="PROSITE" id="PS50928">
    <property type="entry name" value="ABC_TM1"/>
    <property type="match status" value="1"/>
</dbReference>
<dbReference type="InterPro" id="IPR000515">
    <property type="entry name" value="MetI-like"/>
</dbReference>
<dbReference type="AlphaFoldDB" id="A0AA42DMK7"/>
<organism evidence="9 10">
    <name type="scientific">Holtiella tumoricola</name>
    <dbReference type="NCBI Taxonomy" id="3018743"/>
    <lineage>
        <taxon>Bacteria</taxon>
        <taxon>Bacillati</taxon>
        <taxon>Bacillota</taxon>
        <taxon>Clostridia</taxon>
        <taxon>Lachnospirales</taxon>
        <taxon>Cellulosilyticaceae</taxon>
        <taxon>Holtiella</taxon>
    </lineage>
</organism>
<feature type="transmembrane region" description="Helical" evidence="7">
    <location>
        <begin position="31"/>
        <end position="60"/>
    </location>
</feature>
<feature type="transmembrane region" description="Helical" evidence="7">
    <location>
        <begin position="97"/>
        <end position="117"/>
    </location>
</feature>
<reference evidence="9" key="1">
    <citation type="journal article" date="2023" name="Int. J. Syst. Evol. Microbiol.">
        <title>&lt;i&gt;Holtiella tumoricola&lt;/i&gt; gen. nov. sp. nov., isolated from a human clinical sample.</title>
        <authorList>
            <person name="Allen-Vercoe E."/>
            <person name="Daigneault M.C."/>
            <person name="Vancuren S.J."/>
            <person name="Cochrane K."/>
            <person name="O'Neal L.L."/>
            <person name="Sankaranarayanan K."/>
            <person name="Lawson P.A."/>
        </authorList>
    </citation>
    <scope>NUCLEOTIDE SEQUENCE</scope>
    <source>
        <strain evidence="9">CC70A</strain>
    </source>
</reference>
<evidence type="ECO:0000256" key="3">
    <source>
        <dbReference type="ARBA" id="ARBA00022475"/>
    </source>
</evidence>
<dbReference type="PANTHER" id="PTHR43227:SF11">
    <property type="entry name" value="BLL4140 PROTEIN"/>
    <property type="match status" value="1"/>
</dbReference>
<dbReference type="InterPro" id="IPR035906">
    <property type="entry name" value="MetI-like_sf"/>
</dbReference>
<gene>
    <name evidence="9" type="ORF">PBV87_10695</name>
</gene>
<dbReference type="Pfam" id="PF00528">
    <property type="entry name" value="BPD_transp_1"/>
    <property type="match status" value="1"/>
</dbReference>
<protein>
    <submittedName>
        <fullName evidence="9">ABC transporter permease subunit</fullName>
    </submittedName>
</protein>
<keyword evidence="10" id="KW-1185">Reference proteome</keyword>
<evidence type="ECO:0000256" key="4">
    <source>
        <dbReference type="ARBA" id="ARBA00022692"/>
    </source>
</evidence>
<dbReference type="PANTHER" id="PTHR43227">
    <property type="entry name" value="BLL4140 PROTEIN"/>
    <property type="match status" value="1"/>
</dbReference>
<dbReference type="RefSeq" id="WP_271012253.1">
    <property type="nucleotide sequence ID" value="NZ_JAQIFT010000043.1"/>
</dbReference>
<evidence type="ECO:0000256" key="2">
    <source>
        <dbReference type="ARBA" id="ARBA00022448"/>
    </source>
</evidence>
<evidence type="ECO:0000256" key="5">
    <source>
        <dbReference type="ARBA" id="ARBA00022989"/>
    </source>
</evidence>
<keyword evidence="2 7" id="KW-0813">Transport</keyword>
<evidence type="ECO:0000256" key="1">
    <source>
        <dbReference type="ARBA" id="ARBA00004651"/>
    </source>
</evidence>
<dbReference type="EMBL" id="JAQIFT010000043">
    <property type="protein sequence ID" value="MDA3731947.1"/>
    <property type="molecule type" value="Genomic_DNA"/>
</dbReference>
<evidence type="ECO:0000313" key="10">
    <source>
        <dbReference type="Proteomes" id="UP001169242"/>
    </source>
</evidence>
<keyword evidence="4 7" id="KW-0812">Transmembrane</keyword>
<comment type="similarity">
    <text evidence="7">Belongs to the binding-protein-dependent transport system permease family.</text>
</comment>
<accession>A0AA42DMK7</accession>
<name>A0AA42DMK7_9FIRM</name>
<keyword evidence="3" id="KW-1003">Cell membrane</keyword>
<evidence type="ECO:0000256" key="6">
    <source>
        <dbReference type="ARBA" id="ARBA00023136"/>
    </source>
</evidence>
<comment type="caution">
    <text evidence="9">The sequence shown here is derived from an EMBL/GenBank/DDBJ whole genome shotgun (WGS) entry which is preliminary data.</text>
</comment>
<feature type="transmembrane region" description="Helical" evidence="7">
    <location>
        <begin position="227"/>
        <end position="248"/>
    </location>
</feature>
<evidence type="ECO:0000259" key="8">
    <source>
        <dbReference type="PROSITE" id="PS50928"/>
    </source>
</evidence>
<evidence type="ECO:0000256" key="7">
    <source>
        <dbReference type="RuleBase" id="RU363032"/>
    </source>
</evidence>
<proteinExistence type="inferred from homology"/>
<dbReference type="SUPFAM" id="SSF161098">
    <property type="entry name" value="MetI-like"/>
    <property type="match status" value="1"/>
</dbReference>
<keyword evidence="6 7" id="KW-0472">Membrane</keyword>
<keyword evidence="5 7" id="KW-1133">Transmembrane helix</keyword>
<comment type="subcellular location">
    <subcellularLocation>
        <location evidence="1 7">Cell membrane</location>
        <topology evidence="1 7">Multi-pass membrane protein</topology>
    </subcellularLocation>
</comment>
<dbReference type="InterPro" id="IPR050809">
    <property type="entry name" value="UgpAE/MalFG_permease"/>
</dbReference>
<feature type="transmembrane region" description="Helical" evidence="7">
    <location>
        <begin position="138"/>
        <end position="163"/>
    </location>
</feature>
<feature type="domain" description="ABC transmembrane type-1" evidence="8">
    <location>
        <begin position="93"/>
        <end position="309"/>
    </location>
</feature>
<dbReference type="Proteomes" id="UP001169242">
    <property type="component" value="Unassembled WGS sequence"/>
</dbReference>
<dbReference type="GO" id="GO:0005886">
    <property type="term" value="C:plasma membrane"/>
    <property type="evidence" value="ECO:0007669"/>
    <property type="project" value="UniProtKB-SubCell"/>
</dbReference>
<sequence length="322" mass="36216">MKTNGVIVVSNKALAMPSSITFTQNKRKKNYILLFLALPFMLLVFLFTYVPLFGWIYAFFDYKPGLPLWQCEFVGLDYFKLFLTDTVDMLRVIKNTLIFAVIGILVTPLPMFFAILLNEIKNKKAKKFFQTVTTLPNFLSWVIIYSICFMFFSSEGILNEILVSTGMVAQAPQSILGNQDAVYWFQTLLGLWKTLGWSSIIYLAAITGLDQELYDAAMVDGAGRVKCAMHITLPGLMPTYIVLLLLNIGNFLNQGFEQYFLFKNASTAQTIEVLDLYVYRLGLIGQDYSYSIAIGIMKSAISIGLLFTANAIAKKVRGTAII</sequence>
<dbReference type="Gene3D" id="1.10.3720.10">
    <property type="entry name" value="MetI-like"/>
    <property type="match status" value="1"/>
</dbReference>